<dbReference type="PANTHER" id="PTHR11142">
    <property type="entry name" value="PSEUDOURIDYLATE SYNTHASE"/>
    <property type="match status" value="1"/>
</dbReference>
<evidence type="ECO:0000256" key="1">
    <source>
        <dbReference type="ARBA" id="ARBA00009375"/>
    </source>
</evidence>
<dbReference type="GO" id="GO:0031119">
    <property type="term" value="P:tRNA pseudouridine synthesis"/>
    <property type="evidence" value="ECO:0007669"/>
    <property type="project" value="UniProtKB-UniRule"/>
</dbReference>
<accession>U4KMI3</accession>
<comment type="function">
    <text evidence="4">Formation of pseudouridine at positions 38, 39 and 40 in the anticodon stem and loop of transfer RNAs.</text>
</comment>
<evidence type="ECO:0000256" key="3">
    <source>
        <dbReference type="ARBA" id="ARBA00023235"/>
    </source>
</evidence>
<dbReference type="HOGENOM" id="CLU_014673_0_1_14"/>
<dbReference type="Proteomes" id="UP000032737">
    <property type="component" value="Chromosome"/>
</dbReference>
<reference evidence="9 10" key="1">
    <citation type="journal article" date="2013" name="J. Mol. Microbiol. Biotechnol.">
        <title>Analysis of the Complete Genomes of Acholeplasma brassicae , A. palmae and A. laidlawii and Their Comparison to the Obligate Parasites from ' Candidatus Phytoplasma'.</title>
        <authorList>
            <person name="Kube M."/>
            <person name="Siewert C."/>
            <person name="Migdoll A.M."/>
            <person name="Duduk B."/>
            <person name="Holz S."/>
            <person name="Rabus R."/>
            <person name="Seemuller E."/>
            <person name="Mitrovic J."/>
            <person name="Muller I."/>
            <person name="Buttner C."/>
            <person name="Reinhardt R."/>
        </authorList>
    </citation>
    <scope>NUCLEOTIDE SEQUENCE [LARGE SCALE GENOMIC DNA]</scope>
    <source>
        <strain evidence="10">0502</strain>
    </source>
</reference>
<dbReference type="InterPro" id="IPR020103">
    <property type="entry name" value="PsdUridine_synth_cat_dom_sf"/>
</dbReference>
<dbReference type="FunFam" id="3.30.70.580:FF:000001">
    <property type="entry name" value="tRNA pseudouridine synthase A"/>
    <property type="match status" value="1"/>
</dbReference>
<dbReference type="SUPFAM" id="SSF55120">
    <property type="entry name" value="Pseudouridine synthase"/>
    <property type="match status" value="1"/>
</dbReference>
<organism evidence="9 10">
    <name type="scientific">Acholeplasma brassicae</name>
    <dbReference type="NCBI Taxonomy" id="61635"/>
    <lineage>
        <taxon>Bacteria</taxon>
        <taxon>Bacillati</taxon>
        <taxon>Mycoplasmatota</taxon>
        <taxon>Mollicutes</taxon>
        <taxon>Acholeplasmatales</taxon>
        <taxon>Acholeplasmataceae</taxon>
        <taxon>Acholeplasma</taxon>
    </lineage>
</organism>
<evidence type="ECO:0000259" key="8">
    <source>
        <dbReference type="Pfam" id="PF01416"/>
    </source>
</evidence>
<dbReference type="GO" id="GO:0003723">
    <property type="term" value="F:RNA binding"/>
    <property type="evidence" value="ECO:0007669"/>
    <property type="project" value="InterPro"/>
</dbReference>
<dbReference type="PIRSF" id="PIRSF001430">
    <property type="entry name" value="tRNA_psdUrid_synth"/>
    <property type="match status" value="1"/>
</dbReference>
<dbReference type="GO" id="GO:0160147">
    <property type="term" value="F:tRNA pseudouridine(38-40) synthase activity"/>
    <property type="evidence" value="ECO:0007669"/>
    <property type="project" value="UniProtKB-EC"/>
</dbReference>
<dbReference type="AlphaFoldDB" id="U4KMI3"/>
<dbReference type="HAMAP" id="MF_00171">
    <property type="entry name" value="TruA"/>
    <property type="match status" value="1"/>
</dbReference>
<dbReference type="NCBIfam" id="TIGR00071">
    <property type="entry name" value="hisT_truA"/>
    <property type="match status" value="1"/>
</dbReference>
<dbReference type="EC" id="5.4.99.12" evidence="4"/>
<dbReference type="PANTHER" id="PTHR11142:SF0">
    <property type="entry name" value="TRNA PSEUDOURIDINE SYNTHASE-LIKE 1"/>
    <property type="match status" value="1"/>
</dbReference>
<feature type="active site" description="Nucleophile" evidence="4 5">
    <location>
        <position position="51"/>
    </location>
</feature>
<evidence type="ECO:0000313" key="9">
    <source>
        <dbReference type="EMBL" id="CCV65291.1"/>
    </source>
</evidence>
<keyword evidence="2 4" id="KW-0819">tRNA processing</keyword>
<dbReference type="OrthoDB" id="9811823at2"/>
<dbReference type="EMBL" id="FO681348">
    <property type="protein sequence ID" value="CCV65291.1"/>
    <property type="molecule type" value="Genomic_DNA"/>
</dbReference>
<keyword evidence="10" id="KW-1185">Reference proteome</keyword>
<comment type="caution">
    <text evidence="4">Lacks conserved residue(s) required for the propagation of feature annotation.</text>
</comment>
<dbReference type="Gene3D" id="3.30.70.660">
    <property type="entry name" value="Pseudouridine synthase I, catalytic domain, C-terminal subdomain"/>
    <property type="match status" value="1"/>
</dbReference>
<feature type="binding site" evidence="4 6">
    <location>
        <position position="109"/>
    </location>
    <ligand>
        <name>substrate</name>
    </ligand>
</feature>
<dbReference type="STRING" id="61635.BN85302700"/>
<evidence type="ECO:0000256" key="5">
    <source>
        <dbReference type="PIRSR" id="PIRSR001430-1"/>
    </source>
</evidence>
<sequence length="242" mass="27814">MRYKLIVSYDGSNYHGFQKQNNGLGVEEVIETALFQITKEETNIVGSGRTDRGVHAYGQVCHFDSSVNLQESNWTKALNTFLPSDIRVISVTEVSDDFHARFHAKKKKYSYVITRKYDLFKRNHQTYIHYPLDVRLMKEALMDFVGKHDFYGFSTYVINKPTIKEIFEATLTEDGDKIVISFVADGFLKYMVRSMVGTLIDIGRGKLSKDIVKEVLESKDRSKAGKTAKPEGLYLEYVLYDE</sequence>
<dbReference type="InterPro" id="IPR001406">
    <property type="entry name" value="PsdUridine_synth_TruA"/>
</dbReference>
<evidence type="ECO:0000256" key="7">
    <source>
        <dbReference type="RuleBase" id="RU003792"/>
    </source>
</evidence>
<evidence type="ECO:0000256" key="4">
    <source>
        <dbReference type="HAMAP-Rule" id="MF_00171"/>
    </source>
</evidence>
<evidence type="ECO:0000256" key="6">
    <source>
        <dbReference type="PIRSR" id="PIRSR001430-2"/>
    </source>
</evidence>
<comment type="subunit">
    <text evidence="4">Homodimer.</text>
</comment>
<feature type="domain" description="Pseudouridine synthase I TruA alpha/beta" evidence="8">
    <location>
        <begin position="6"/>
        <end position="102"/>
    </location>
</feature>
<gene>
    <name evidence="4 9" type="primary">truA</name>
    <name evidence="9" type="ORF">BN85302700</name>
</gene>
<evidence type="ECO:0000313" key="10">
    <source>
        <dbReference type="Proteomes" id="UP000032737"/>
    </source>
</evidence>
<dbReference type="KEGG" id="abra:BN85302700"/>
<dbReference type="Pfam" id="PF01416">
    <property type="entry name" value="PseudoU_synth_1"/>
    <property type="match status" value="2"/>
</dbReference>
<protein>
    <recommendedName>
        <fullName evidence="4">tRNA pseudouridine synthase A</fullName>
        <ecNumber evidence="4">5.4.99.12</ecNumber>
    </recommendedName>
    <alternativeName>
        <fullName evidence="4">tRNA pseudouridine(38-40) synthase</fullName>
    </alternativeName>
    <alternativeName>
        <fullName evidence="4">tRNA pseudouridylate synthase I</fullName>
    </alternativeName>
    <alternativeName>
        <fullName evidence="4">tRNA-uridine isomerase I</fullName>
    </alternativeName>
</protein>
<evidence type="ECO:0000256" key="2">
    <source>
        <dbReference type="ARBA" id="ARBA00022694"/>
    </source>
</evidence>
<dbReference type="InterPro" id="IPR020095">
    <property type="entry name" value="PsdUridine_synth_TruA_C"/>
</dbReference>
<keyword evidence="3 4" id="KW-0413">Isomerase</keyword>
<feature type="domain" description="Pseudouridine synthase I TruA alpha/beta" evidence="8">
    <location>
        <begin position="141"/>
        <end position="241"/>
    </location>
</feature>
<comment type="similarity">
    <text evidence="1 4 7">Belongs to the tRNA pseudouridine synthase TruA family.</text>
</comment>
<dbReference type="Gene3D" id="3.30.70.580">
    <property type="entry name" value="Pseudouridine synthase I, catalytic domain, N-terminal subdomain"/>
    <property type="match status" value="1"/>
</dbReference>
<proteinExistence type="inferred from homology"/>
<dbReference type="CDD" id="cd02570">
    <property type="entry name" value="PseudoU_synth_EcTruA"/>
    <property type="match status" value="1"/>
</dbReference>
<name>U4KMI3_9MOLU</name>
<comment type="catalytic activity">
    <reaction evidence="4 7">
        <text>uridine(38/39/40) in tRNA = pseudouridine(38/39/40) in tRNA</text>
        <dbReference type="Rhea" id="RHEA:22376"/>
        <dbReference type="Rhea" id="RHEA-COMP:10085"/>
        <dbReference type="Rhea" id="RHEA-COMP:10087"/>
        <dbReference type="ChEBI" id="CHEBI:65314"/>
        <dbReference type="ChEBI" id="CHEBI:65315"/>
        <dbReference type="EC" id="5.4.99.12"/>
    </reaction>
</comment>
<dbReference type="InterPro" id="IPR020097">
    <property type="entry name" value="PsdUridine_synth_TruA_a/b_dom"/>
</dbReference>
<dbReference type="RefSeq" id="WP_030004153.1">
    <property type="nucleotide sequence ID" value="NC_022549.1"/>
</dbReference>
<dbReference type="InterPro" id="IPR020094">
    <property type="entry name" value="TruA/RsuA/RluB/E/F_N"/>
</dbReference>